<protein>
    <submittedName>
        <fullName evidence="2">Uncharacterized protein</fullName>
    </submittedName>
</protein>
<evidence type="ECO:0000256" key="1">
    <source>
        <dbReference type="SAM" id="Phobius"/>
    </source>
</evidence>
<proteinExistence type="predicted"/>
<evidence type="ECO:0000313" key="2">
    <source>
        <dbReference type="EMBL" id="GFD09695.1"/>
    </source>
</evidence>
<comment type="caution">
    <text evidence="2">The sequence shown here is derived from an EMBL/GenBank/DDBJ whole genome shotgun (WGS) entry which is preliminary data.</text>
</comment>
<accession>A0A699TGK6</accession>
<reference evidence="2" key="1">
    <citation type="journal article" date="2019" name="Sci. Rep.">
        <title>Draft genome of Tanacetum cinerariifolium, the natural source of mosquito coil.</title>
        <authorList>
            <person name="Yamashiro T."/>
            <person name="Shiraishi A."/>
            <person name="Satake H."/>
            <person name="Nakayama K."/>
        </authorList>
    </citation>
    <scope>NUCLEOTIDE SEQUENCE</scope>
</reference>
<feature type="transmembrane region" description="Helical" evidence="1">
    <location>
        <begin position="6"/>
        <end position="25"/>
    </location>
</feature>
<dbReference type="AlphaFoldDB" id="A0A699TGK6"/>
<organism evidence="2">
    <name type="scientific">Tanacetum cinerariifolium</name>
    <name type="common">Dalmatian daisy</name>
    <name type="synonym">Chrysanthemum cinerariifolium</name>
    <dbReference type="NCBI Taxonomy" id="118510"/>
    <lineage>
        <taxon>Eukaryota</taxon>
        <taxon>Viridiplantae</taxon>
        <taxon>Streptophyta</taxon>
        <taxon>Embryophyta</taxon>
        <taxon>Tracheophyta</taxon>
        <taxon>Spermatophyta</taxon>
        <taxon>Magnoliopsida</taxon>
        <taxon>eudicotyledons</taxon>
        <taxon>Gunneridae</taxon>
        <taxon>Pentapetalae</taxon>
        <taxon>asterids</taxon>
        <taxon>campanulids</taxon>
        <taxon>Asterales</taxon>
        <taxon>Asteraceae</taxon>
        <taxon>Asteroideae</taxon>
        <taxon>Anthemideae</taxon>
        <taxon>Anthemidinae</taxon>
        <taxon>Tanacetum</taxon>
    </lineage>
</organism>
<sequence length="190" mass="19096">HVHHAVNIVVAAVLALQRGLIISGIRRALRRGVLEALRNAATVAGAGAGGEGGHAGAAVIVVRLQARMAEQGQVFLLQNLRQASAAAGVFHAGLRVVAGKADGDVVRIVVGHHLHIGRAGAVEVGRVGAASRQAVEAHRVLNTGRVVRLGVAGGPAAVDALRDVETQLGVANLDGGLAGEGAEVAVAVQQ</sequence>
<keyword evidence="1" id="KW-0812">Transmembrane</keyword>
<dbReference type="EMBL" id="BKCJ011247291">
    <property type="protein sequence ID" value="GFD09695.1"/>
    <property type="molecule type" value="Genomic_DNA"/>
</dbReference>
<keyword evidence="1" id="KW-0472">Membrane</keyword>
<feature type="non-terminal residue" evidence="2">
    <location>
        <position position="1"/>
    </location>
</feature>
<gene>
    <name evidence="2" type="ORF">Tci_881664</name>
</gene>
<name>A0A699TGK6_TANCI</name>
<feature type="non-terminal residue" evidence="2">
    <location>
        <position position="190"/>
    </location>
</feature>
<keyword evidence="1" id="KW-1133">Transmembrane helix</keyword>